<dbReference type="EMBL" id="KY684104">
    <property type="protein sequence ID" value="ARF10614.1"/>
    <property type="molecule type" value="Genomic_DNA"/>
</dbReference>
<protein>
    <submittedName>
        <fullName evidence="2">Late transcription factor VLTF3-like protein</fullName>
    </submittedName>
</protein>
<keyword evidence="1" id="KW-0804">Transcription</keyword>
<gene>
    <name evidence="2" type="ORF">Hokovirus_2_141</name>
</gene>
<accession>A0A1V0SG44</accession>
<proteinExistence type="predicted"/>
<evidence type="ECO:0000256" key="1">
    <source>
        <dbReference type="ARBA" id="ARBA00023163"/>
    </source>
</evidence>
<evidence type="ECO:0000313" key="2">
    <source>
        <dbReference type="EMBL" id="ARF10614.1"/>
    </source>
</evidence>
<dbReference type="InterPro" id="IPR007031">
    <property type="entry name" value="Poxvirus_VLTF3"/>
</dbReference>
<organism evidence="2">
    <name type="scientific">Hokovirus HKV1</name>
    <dbReference type="NCBI Taxonomy" id="1977638"/>
    <lineage>
        <taxon>Viruses</taxon>
        <taxon>Varidnaviria</taxon>
        <taxon>Bamfordvirae</taxon>
        <taxon>Nucleocytoviricota</taxon>
        <taxon>Megaviricetes</taxon>
        <taxon>Imitervirales</taxon>
        <taxon>Mimiviridae</taxon>
        <taxon>Klosneuvirinae</taxon>
        <taxon>Hokovirus</taxon>
    </lineage>
</organism>
<dbReference type="GO" id="GO:0046782">
    <property type="term" value="P:regulation of viral transcription"/>
    <property type="evidence" value="ECO:0007669"/>
    <property type="project" value="InterPro"/>
</dbReference>
<name>A0A1V0SG44_9VIRU</name>
<sequence>MVSLNLKPDKVRNRNNSSTLDQIHNQKCEMFKKNINMVENYKNKINNYTLLLNEINNKVPNQLSNEEIIMRSQYKDTIEKLSDKINDMVNYHDEIDYYSEAGDIILSYYNQNINDENNIFTNLTNDDKITNNTLGMIDNDMGKLKLFCETQKKKQKVYKETKHRKPEPVNKNNILSYYKLKQSSPENSDSITNEKKTYNENDLLIQSNNKKKKCDLFNEFRYIVDPNYIMEKNKNFKNPNKFYERCPECNVDKKINQTEGTLVCPKCGKVDNLMIEPEKINSKDKVVDKVVYPYKKMNHLNEWLNQIQAKQTTEIPNEMLDQIKLELKKNREYDLIKIKPQRIVEILKKIGKTKFKEHHILIWVLITGNTAPSLTREEEDNIREFFKMTQEPYAKYKTKGRINYSSYSFIIYKICELLGYTQITSILQLLKSPEKLRSLDITWKSICYDLGWKYIPSHMTR</sequence>
<reference evidence="2" key="1">
    <citation type="journal article" date="2017" name="Science">
        <title>Giant viruses with an expanded complement of translation system components.</title>
        <authorList>
            <person name="Schulz F."/>
            <person name="Yutin N."/>
            <person name="Ivanova N.N."/>
            <person name="Ortega D.R."/>
            <person name="Lee T.K."/>
            <person name="Vierheilig J."/>
            <person name="Daims H."/>
            <person name="Horn M."/>
            <person name="Wagner M."/>
            <person name="Jensen G.J."/>
            <person name="Kyrpides N.C."/>
            <person name="Koonin E.V."/>
            <person name="Woyke T."/>
        </authorList>
    </citation>
    <scope>NUCLEOTIDE SEQUENCE</scope>
    <source>
        <strain evidence="2">HKV1</strain>
    </source>
</reference>
<dbReference type="Pfam" id="PF04947">
    <property type="entry name" value="Pox_VLTF3"/>
    <property type="match status" value="1"/>
</dbReference>